<reference evidence="5 6" key="1">
    <citation type="submission" date="2020-08" db="EMBL/GenBank/DDBJ databases">
        <title>Sequencing the genomes of 1000 actinobacteria strains.</title>
        <authorList>
            <person name="Klenk H.-P."/>
        </authorList>
    </citation>
    <scope>NUCLEOTIDE SEQUENCE [LARGE SCALE GENOMIC DNA]</scope>
    <source>
        <strain evidence="5 6">DSM 27099</strain>
    </source>
</reference>
<protein>
    <submittedName>
        <fullName evidence="5">Alanine racemase</fullName>
        <ecNumber evidence="5">5.1.1.1</ecNumber>
    </submittedName>
</protein>
<dbReference type="EC" id="5.1.1.1" evidence="5"/>
<comment type="cofactor">
    <cofactor evidence="1">
        <name>pyridoxal 5'-phosphate</name>
        <dbReference type="ChEBI" id="CHEBI:597326"/>
    </cofactor>
</comment>
<evidence type="ECO:0000256" key="3">
    <source>
        <dbReference type="ARBA" id="ARBA00023235"/>
    </source>
</evidence>
<dbReference type="InterPro" id="IPR000821">
    <property type="entry name" value="Ala_racemase"/>
</dbReference>
<dbReference type="SMART" id="SM01005">
    <property type="entry name" value="Ala_racemase_C"/>
    <property type="match status" value="1"/>
</dbReference>
<evidence type="ECO:0000256" key="1">
    <source>
        <dbReference type="ARBA" id="ARBA00001933"/>
    </source>
</evidence>
<accession>A0A7W4V666</accession>
<keyword evidence="3 5" id="KW-0413">Isomerase</keyword>
<feature type="domain" description="Alanine racemase C-terminal" evidence="4">
    <location>
        <begin position="94"/>
        <end position="221"/>
    </location>
</feature>
<evidence type="ECO:0000313" key="5">
    <source>
        <dbReference type="EMBL" id="MBB2976970.1"/>
    </source>
</evidence>
<dbReference type="SUPFAM" id="SSF50621">
    <property type="entry name" value="Alanine racemase C-terminal domain-like"/>
    <property type="match status" value="1"/>
</dbReference>
<evidence type="ECO:0000256" key="2">
    <source>
        <dbReference type="ARBA" id="ARBA00022898"/>
    </source>
</evidence>
<dbReference type="EMBL" id="JACHWQ010000010">
    <property type="protein sequence ID" value="MBB2976970.1"/>
    <property type="molecule type" value="Genomic_DNA"/>
</dbReference>
<dbReference type="GO" id="GO:0030170">
    <property type="term" value="F:pyridoxal phosphate binding"/>
    <property type="evidence" value="ECO:0007669"/>
    <property type="project" value="TreeGrafter"/>
</dbReference>
<dbReference type="AlphaFoldDB" id="A0A7W4V666"/>
<dbReference type="Pfam" id="PF00842">
    <property type="entry name" value="Ala_racemase_C"/>
    <property type="match status" value="1"/>
</dbReference>
<keyword evidence="2" id="KW-0663">Pyridoxal phosphate</keyword>
<sequence length="222" mass="23562">MNVDQSEAERAAGTSTPIAFVNMTALVENARLIVEEVGTDLVLDLRANAWGFGADRVASVLRDVGLEASRFTGAPHPGLTERLYGLGDERSASVLSLHGTVLSVKPLLRGEGVSYGFRHRASTDTNVALVTGGYAQGIVRALGNQAYVTVAGARCPIVGRVAMDVSVIDVSHHPVRRGDTVVYLGDSALGETSLRDWCAMTGLNVREIVAGILTRARTEHHS</sequence>
<keyword evidence="6" id="KW-1185">Reference proteome</keyword>
<dbReference type="Proteomes" id="UP000529310">
    <property type="component" value="Unassembled WGS sequence"/>
</dbReference>
<dbReference type="GO" id="GO:0008784">
    <property type="term" value="F:alanine racemase activity"/>
    <property type="evidence" value="ECO:0007669"/>
    <property type="project" value="UniProtKB-EC"/>
</dbReference>
<name>A0A7W4V666_9MICO</name>
<evidence type="ECO:0000259" key="4">
    <source>
        <dbReference type="SMART" id="SM01005"/>
    </source>
</evidence>
<comment type="caution">
    <text evidence="5">The sequence shown here is derived from an EMBL/GenBank/DDBJ whole genome shotgun (WGS) entry which is preliminary data.</text>
</comment>
<dbReference type="PANTHER" id="PTHR30511">
    <property type="entry name" value="ALANINE RACEMASE"/>
    <property type="match status" value="1"/>
</dbReference>
<dbReference type="RefSeq" id="WP_241246230.1">
    <property type="nucleotide sequence ID" value="NZ_CP049255.1"/>
</dbReference>
<dbReference type="GO" id="GO:0005829">
    <property type="term" value="C:cytosol"/>
    <property type="evidence" value="ECO:0007669"/>
    <property type="project" value="TreeGrafter"/>
</dbReference>
<dbReference type="InterPro" id="IPR009006">
    <property type="entry name" value="Ala_racemase/Decarboxylase_C"/>
</dbReference>
<dbReference type="PANTHER" id="PTHR30511:SF0">
    <property type="entry name" value="ALANINE RACEMASE, CATABOLIC-RELATED"/>
    <property type="match status" value="1"/>
</dbReference>
<dbReference type="InterPro" id="IPR011079">
    <property type="entry name" value="Ala_racemase_C"/>
</dbReference>
<evidence type="ECO:0000313" key="6">
    <source>
        <dbReference type="Proteomes" id="UP000529310"/>
    </source>
</evidence>
<organism evidence="5 6">
    <name type="scientific">Microbacterium endophyticum</name>
    <dbReference type="NCBI Taxonomy" id="1526412"/>
    <lineage>
        <taxon>Bacteria</taxon>
        <taxon>Bacillati</taxon>
        <taxon>Actinomycetota</taxon>
        <taxon>Actinomycetes</taxon>
        <taxon>Micrococcales</taxon>
        <taxon>Microbacteriaceae</taxon>
        <taxon>Microbacterium</taxon>
    </lineage>
</organism>
<gene>
    <name evidence="5" type="ORF">FHX49_002562</name>
</gene>
<proteinExistence type="predicted"/>
<dbReference type="Gene3D" id="2.40.37.10">
    <property type="entry name" value="Lyase, Ornithine Decarboxylase, Chain A, domain 1"/>
    <property type="match status" value="1"/>
</dbReference>